<dbReference type="AlphaFoldDB" id="T0K2X5"/>
<gene>
    <name evidence="1" type="ORF">CGLO_14920</name>
</gene>
<proteinExistence type="predicted"/>
<organism evidence="1 2">
    <name type="scientific">Colletotrichum gloeosporioides (strain Cg-14)</name>
    <name type="common">Anthracnose fungus</name>
    <name type="synonym">Glomerella cingulata</name>
    <dbReference type="NCBI Taxonomy" id="1237896"/>
    <lineage>
        <taxon>Eukaryota</taxon>
        <taxon>Fungi</taxon>
        <taxon>Dikarya</taxon>
        <taxon>Ascomycota</taxon>
        <taxon>Pezizomycotina</taxon>
        <taxon>Sordariomycetes</taxon>
        <taxon>Hypocreomycetidae</taxon>
        <taxon>Glomerellales</taxon>
        <taxon>Glomerellaceae</taxon>
        <taxon>Colletotrichum</taxon>
        <taxon>Colletotrichum gloeosporioides species complex</taxon>
    </lineage>
</organism>
<dbReference type="Proteomes" id="UP000015530">
    <property type="component" value="Unassembled WGS sequence"/>
</dbReference>
<dbReference type="HOGENOM" id="CLU_3430958_0_0_1"/>
<comment type="caution">
    <text evidence="1">The sequence shown here is derived from an EMBL/GenBank/DDBJ whole genome shotgun (WGS) entry which is preliminary data.</text>
</comment>
<evidence type="ECO:0000313" key="2">
    <source>
        <dbReference type="Proteomes" id="UP000015530"/>
    </source>
</evidence>
<reference evidence="2" key="1">
    <citation type="journal article" date="2013" name="Mol. Plant Microbe Interact.">
        <title>Global aspects of pacC regulation of pathogenicity genes in Colletotrichum gloeosporioides as revealed by transcriptome analysis.</title>
        <authorList>
            <person name="Alkan N."/>
            <person name="Meng X."/>
            <person name="Friedlander G."/>
            <person name="Reuveni E."/>
            <person name="Sukno S."/>
            <person name="Sherman A."/>
            <person name="Thon M."/>
            <person name="Fluhr R."/>
            <person name="Prusky D."/>
        </authorList>
    </citation>
    <scope>NUCLEOTIDE SEQUENCE [LARGE SCALE GENOMIC DNA]</scope>
    <source>
        <strain evidence="2">Cg-14</strain>
    </source>
</reference>
<accession>T0K2X5</accession>
<dbReference type="EMBL" id="AMYD01003540">
    <property type="protein sequence ID" value="EQB46084.1"/>
    <property type="molecule type" value="Genomic_DNA"/>
</dbReference>
<protein>
    <submittedName>
        <fullName evidence="1">Uncharacterized protein</fullName>
    </submittedName>
</protein>
<evidence type="ECO:0000313" key="1">
    <source>
        <dbReference type="EMBL" id="EQB46084.1"/>
    </source>
</evidence>
<name>T0K2X5_COLGC</name>
<sequence length="18" mass="1915">MTVYLAIRPLPCAAPLDA</sequence>